<evidence type="ECO:0000256" key="13">
    <source>
        <dbReference type="SAM" id="SignalP"/>
    </source>
</evidence>
<dbReference type="SUPFAM" id="SSF56935">
    <property type="entry name" value="Porins"/>
    <property type="match status" value="1"/>
</dbReference>
<keyword evidence="10 11" id="KW-0998">Cell outer membrane</keyword>
<evidence type="ECO:0000256" key="1">
    <source>
        <dbReference type="ARBA" id="ARBA00004571"/>
    </source>
</evidence>
<keyword evidence="3 11" id="KW-1134">Transmembrane beta strand</keyword>
<keyword evidence="6" id="KW-0408">Iron</keyword>
<evidence type="ECO:0000256" key="8">
    <source>
        <dbReference type="ARBA" id="ARBA00023077"/>
    </source>
</evidence>
<dbReference type="InterPro" id="IPR000531">
    <property type="entry name" value="Beta-barrel_TonB"/>
</dbReference>
<evidence type="ECO:0000256" key="9">
    <source>
        <dbReference type="ARBA" id="ARBA00023136"/>
    </source>
</evidence>
<feature type="signal peptide" evidence="13">
    <location>
        <begin position="1"/>
        <end position="24"/>
    </location>
</feature>
<keyword evidence="16" id="KW-0675">Receptor</keyword>
<comment type="subcellular location">
    <subcellularLocation>
        <location evidence="1 11">Cell outer membrane</location>
        <topology evidence="1 11">Multi-pass membrane protein</topology>
    </subcellularLocation>
</comment>
<dbReference type="InterPro" id="IPR012910">
    <property type="entry name" value="Plug_dom"/>
</dbReference>
<keyword evidence="7" id="KW-0406">Ion transport</keyword>
<evidence type="ECO:0000256" key="12">
    <source>
        <dbReference type="RuleBase" id="RU003357"/>
    </source>
</evidence>
<feature type="chain" id="PRO_5012106717" evidence="13">
    <location>
        <begin position="25"/>
        <end position="782"/>
    </location>
</feature>
<dbReference type="GO" id="GO:0009279">
    <property type="term" value="C:cell outer membrane"/>
    <property type="evidence" value="ECO:0007669"/>
    <property type="project" value="UniProtKB-SubCell"/>
</dbReference>
<evidence type="ECO:0000256" key="5">
    <source>
        <dbReference type="ARBA" id="ARBA00022692"/>
    </source>
</evidence>
<dbReference type="OrthoDB" id="9760333at2"/>
<keyword evidence="4" id="KW-0410">Iron transport</keyword>
<dbReference type="InterPro" id="IPR036942">
    <property type="entry name" value="Beta-barrel_TonB_sf"/>
</dbReference>
<dbReference type="Proteomes" id="UP000216991">
    <property type="component" value="Unassembled WGS sequence"/>
</dbReference>
<gene>
    <name evidence="16" type="ORF">CHU93_05290</name>
</gene>
<proteinExistence type="inferred from homology"/>
<comment type="similarity">
    <text evidence="11 12">Belongs to the TonB-dependent receptor family.</text>
</comment>
<evidence type="ECO:0000256" key="7">
    <source>
        <dbReference type="ARBA" id="ARBA00023065"/>
    </source>
</evidence>
<evidence type="ECO:0000313" key="17">
    <source>
        <dbReference type="Proteomes" id="UP000216991"/>
    </source>
</evidence>
<dbReference type="GO" id="GO:0006826">
    <property type="term" value="P:iron ion transport"/>
    <property type="evidence" value="ECO:0007669"/>
    <property type="project" value="UniProtKB-KW"/>
</dbReference>
<protein>
    <submittedName>
        <fullName evidence="16">TonB-dependent receptor</fullName>
    </submittedName>
</protein>
<dbReference type="RefSeq" id="WP_094473099.1">
    <property type="nucleotide sequence ID" value="NZ_NOXT01000091.1"/>
</dbReference>
<comment type="caution">
    <text evidence="16">The sequence shown here is derived from an EMBL/GenBank/DDBJ whole genome shotgun (WGS) entry which is preliminary data.</text>
</comment>
<accession>A0A255YPL6</accession>
<keyword evidence="17" id="KW-1185">Reference proteome</keyword>
<dbReference type="CDD" id="cd01347">
    <property type="entry name" value="ligand_gated_channel"/>
    <property type="match status" value="1"/>
</dbReference>
<evidence type="ECO:0000259" key="14">
    <source>
        <dbReference type="Pfam" id="PF00593"/>
    </source>
</evidence>
<dbReference type="EMBL" id="NOXT01000091">
    <property type="protein sequence ID" value="OYQ31148.1"/>
    <property type="molecule type" value="Genomic_DNA"/>
</dbReference>
<sequence length="782" mass="83775">MIRQFLMSSAALFAVAAAPAFAQAAAETSDEPAEIVVTAQKRTEKLQDIPLAVTVVGADALSRQAVLNLENAQYLVPSLNFRKSGTTINQSLYIRGVGTATFSVAGEPSISTVLDGVVLARAGEAFSDLVDIERIEVLRGPQGTLFGKNASAGVVSITTKRPGDVLAGYVDAGWLFGNGNEYRVRGSLDLPLTETVRARLTGFYGSYEGNIFNDAPGVNRRVNGYERYGVRGLIEADLSDTAKLTIIADYRQANDDCCAEVIGDQPAGVAALALAGINFQGDKTRTIRQNLITRTEEKSYGISAQLDLEVGSHTLTSITAWRKYDNNEIRDGDWMHLALAGQAQLHDVGPQTGSTFSQELRLTSPSDQAFTYVIGAFYSRADTDRTFTRTVVRCGAAPSPAAILTCGSPGAVAETVSGTATFGSVFDNYALFGQGTYAVSDNLRAIVGLRFTKDDLSVFHSRVATPNIAGLPGIQRNFDAGVFATSSNGANNGDATATNGVPFRASTDATNLSGKVGLQYDFSDDVMGYGSYTRGYKGPAYNIFFNLNPTGTNVIAPEIADSFEVGLKNTLFGGKLTLNLAAFYAQYRNFQANNPDLVAGVPVTRFTNAGDVSTRGVEMDFLLRPVKDLNIAGGLTYTDAKVDRFNAPPGATVIPAGTPLAFAPKWKGTLGIDYRYRTNMAVDFTLAGNVSTQSSQLSLFDGNPALRTAGVIRPYSLVDLQFGIVDKDDKFRLTFLVKNLFDQSFPAQITNSGLGGNQLIGLRYLIPREADRYFGIQGRVNF</sequence>
<dbReference type="Pfam" id="PF07715">
    <property type="entry name" value="Plug"/>
    <property type="match status" value="1"/>
</dbReference>
<evidence type="ECO:0000256" key="6">
    <source>
        <dbReference type="ARBA" id="ARBA00023004"/>
    </source>
</evidence>
<evidence type="ECO:0000259" key="15">
    <source>
        <dbReference type="Pfam" id="PF07715"/>
    </source>
</evidence>
<evidence type="ECO:0000256" key="3">
    <source>
        <dbReference type="ARBA" id="ARBA00022452"/>
    </source>
</evidence>
<reference evidence="16 17" key="1">
    <citation type="submission" date="2017-07" db="EMBL/GenBank/DDBJ databases">
        <title>Sandarakinorhabdus cyanobacteriorum sp. nov., a novel bacterium isolated from cyanobacterial aggregates in a eutrophic lake.</title>
        <authorList>
            <person name="Cai H."/>
        </authorList>
    </citation>
    <scope>NUCLEOTIDE SEQUENCE [LARGE SCALE GENOMIC DNA]</scope>
    <source>
        <strain evidence="16 17">TH057</strain>
    </source>
</reference>
<name>A0A255YPL6_9SPHN</name>
<evidence type="ECO:0000313" key="16">
    <source>
        <dbReference type="EMBL" id="OYQ31148.1"/>
    </source>
</evidence>
<keyword evidence="8 12" id="KW-0798">TonB box</keyword>
<keyword evidence="5 11" id="KW-0812">Transmembrane</keyword>
<evidence type="ECO:0000256" key="4">
    <source>
        <dbReference type="ARBA" id="ARBA00022496"/>
    </source>
</evidence>
<dbReference type="InterPro" id="IPR039426">
    <property type="entry name" value="TonB-dep_rcpt-like"/>
</dbReference>
<feature type="domain" description="TonB-dependent receptor-like beta-barrel" evidence="14">
    <location>
        <begin position="288"/>
        <end position="740"/>
    </location>
</feature>
<dbReference type="Pfam" id="PF00593">
    <property type="entry name" value="TonB_dep_Rec_b-barrel"/>
    <property type="match status" value="1"/>
</dbReference>
<keyword evidence="13" id="KW-0732">Signal</keyword>
<evidence type="ECO:0000256" key="11">
    <source>
        <dbReference type="PROSITE-ProRule" id="PRU01360"/>
    </source>
</evidence>
<keyword evidence="9 11" id="KW-0472">Membrane</keyword>
<keyword evidence="2 11" id="KW-0813">Transport</keyword>
<feature type="domain" description="TonB-dependent receptor plug" evidence="15">
    <location>
        <begin position="46"/>
        <end position="154"/>
    </location>
</feature>
<dbReference type="PANTHER" id="PTHR32552:SF81">
    <property type="entry name" value="TONB-DEPENDENT OUTER MEMBRANE RECEPTOR"/>
    <property type="match status" value="1"/>
</dbReference>
<dbReference type="PANTHER" id="PTHR32552">
    <property type="entry name" value="FERRICHROME IRON RECEPTOR-RELATED"/>
    <property type="match status" value="1"/>
</dbReference>
<evidence type="ECO:0000256" key="10">
    <source>
        <dbReference type="ARBA" id="ARBA00023237"/>
    </source>
</evidence>
<dbReference type="Gene3D" id="2.40.170.20">
    <property type="entry name" value="TonB-dependent receptor, beta-barrel domain"/>
    <property type="match status" value="1"/>
</dbReference>
<dbReference type="PROSITE" id="PS52016">
    <property type="entry name" value="TONB_DEPENDENT_REC_3"/>
    <property type="match status" value="1"/>
</dbReference>
<dbReference type="AlphaFoldDB" id="A0A255YPL6"/>
<evidence type="ECO:0000256" key="2">
    <source>
        <dbReference type="ARBA" id="ARBA00022448"/>
    </source>
</evidence>
<organism evidence="16 17">
    <name type="scientific">Sandarakinorhabdus cyanobacteriorum</name>
    <dbReference type="NCBI Taxonomy" id="1981098"/>
    <lineage>
        <taxon>Bacteria</taxon>
        <taxon>Pseudomonadati</taxon>
        <taxon>Pseudomonadota</taxon>
        <taxon>Alphaproteobacteria</taxon>
        <taxon>Sphingomonadales</taxon>
        <taxon>Sphingosinicellaceae</taxon>
        <taxon>Sandarakinorhabdus</taxon>
    </lineage>
</organism>